<dbReference type="OrthoDB" id="5424209at2759"/>
<sequence length="541" mass="61213">MSEHFSTSAVSYAGALLTAETGVETPSQASRRIKKTEGFSEDNSFAIQGDNGFKNEDYRCGGPGLVRLPTLNEILKPNEPLHILYHEELVGSLRDILEKWNVDSRFIHLVRRYHARDSPESSMECIVVSAKKHKLDDSWLNACREIRDLFLEHGRTSSATANGRFLQFSLGVQHLVHFIVHHLDTNDLTLIAVEIIRDSIFHCSVQESVLEERDWDIKAKLGGSLGMQGKSTSSFTFGGFLELQFHRNHQWKRFGLTNFHFMTNDHCLDDWKSQGIMPGDSRNHLTIDHPSRGDYNKSIKHYEKEASSIRTQEYYETKKRMENKDPSLSRIKVANFKHDTDLMNGYIRMARLANEFYLEGGQYLGKVYAASGYRITPSNRLLDWALIEVERERLSDNGIPRVEDLPRSCRERYYPADNTVIKGATNLDADMPLCKIGSRTGFTEGRLGALHVTDLQSWSKNPDGSWNKVRGSLHEIFLVAPRGTFGDPPGDSGDIMMDRNGSFVGLYVGGFLESGTGYFMEAKDLFEDIRAITGATDVKVP</sequence>
<dbReference type="EMBL" id="LHPN01000006">
    <property type="protein sequence ID" value="OAL71411.1"/>
    <property type="molecule type" value="Genomic_DNA"/>
</dbReference>
<dbReference type="Proteomes" id="UP000243519">
    <property type="component" value="Unassembled WGS sequence"/>
</dbReference>
<organism evidence="1 2">
    <name type="scientific">Trichophyton violaceum</name>
    <dbReference type="NCBI Taxonomy" id="34388"/>
    <lineage>
        <taxon>Eukaryota</taxon>
        <taxon>Fungi</taxon>
        <taxon>Dikarya</taxon>
        <taxon>Ascomycota</taxon>
        <taxon>Pezizomycotina</taxon>
        <taxon>Eurotiomycetes</taxon>
        <taxon>Eurotiomycetidae</taxon>
        <taxon>Onygenales</taxon>
        <taxon>Arthrodermataceae</taxon>
        <taxon>Trichophyton</taxon>
    </lineage>
</organism>
<dbReference type="SUPFAM" id="SSF50494">
    <property type="entry name" value="Trypsin-like serine proteases"/>
    <property type="match status" value="1"/>
</dbReference>
<accession>A0A178FG34</accession>
<protein>
    <submittedName>
        <fullName evidence="1">Uncharacterized protein</fullName>
    </submittedName>
</protein>
<evidence type="ECO:0000313" key="2">
    <source>
        <dbReference type="Proteomes" id="UP000243519"/>
    </source>
</evidence>
<comment type="caution">
    <text evidence="1">The sequence shown here is derived from an EMBL/GenBank/DDBJ whole genome shotgun (WGS) entry which is preliminary data.</text>
</comment>
<evidence type="ECO:0000313" key="1">
    <source>
        <dbReference type="EMBL" id="OAL71411.1"/>
    </source>
</evidence>
<gene>
    <name evidence="1" type="ORF">A7D00_4312</name>
</gene>
<proteinExistence type="predicted"/>
<name>A0A178FG34_TRIVO</name>
<dbReference type="AlphaFoldDB" id="A0A178FG34"/>
<reference evidence="1 2" key="1">
    <citation type="submission" date="2016-05" db="EMBL/GenBank/DDBJ databases">
        <title>Genome sequencing of Trichophyton violaceum CMCC(F)T3l isolated from hair.</title>
        <authorList>
            <person name="Zhan P."/>
            <person name="Tao Y."/>
            <person name="Liu W."/>
        </authorList>
    </citation>
    <scope>NUCLEOTIDE SEQUENCE [LARGE SCALE GENOMIC DNA]</scope>
    <source>
        <strain evidence="2">CMCC(F)T3l</strain>
    </source>
</reference>
<dbReference type="InterPro" id="IPR009003">
    <property type="entry name" value="Peptidase_S1_PA"/>
</dbReference>
<keyword evidence="2" id="KW-1185">Reference proteome</keyword>